<dbReference type="OrthoDB" id="5666689at2"/>
<protein>
    <submittedName>
        <fullName evidence="3">Filamentous hemagglutinin N-terminal domain-containing protein</fullName>
    </submittedName>
</protein>
<feature type="domain" description="Filamentous haemagglutinin FhaB/tRNA nuclease CdiA-like TPS" evidence="2">
    <location>
        <begin position="74"/>
        <end position="194"/>
    </location>
</feature>
<evidence type="ECO:0000259" key="2">
    <source>
        <dbReference type="SMART" id="SM00912"/>
    </source>
</evidence>
<proteinExistence type="predicted"/>
<dbReference type="NCBIfam" id="TIGR01901">
    <property type="entry name" value="adhes_NPXG"/>
    <property type="match status" value="1"/>
</dbReference>
<dbReference type="InterPro" id="IPR024973">
    <property type="entry name" value="ESPR"/>
</dbReference>
<feature type="region of interest" description="Disordered" evidence="1">
    <location>
        <begin position="367"/>
        <end position="420"/>
    </location>
</feature>
<dbReference type="Gene3D" id="3.90.70.10">
    <property type="entry name" value="Cysteine proteinases"/>
    <property type="match status" value="1"/>
</dbReference>
<feature type="compositionally biased region" description="Low complexity" evidence="1">
    <location>
        <begin position="393"/>
        <end position="413"/>
    </location>
</feature>
<dbReference type="Gene3D" id="2.160.20.10">
    <property type="entry name" value="Single-stranded right-handed beta-helix, Pectin lyase-like"/>
    <property type="match status" value="1"/>
</dbReference>
<dbReference type="SUPFAM" id="SSF51126">
    <property type="entry name" value="Pectin lyase-like"/>
    <property type="match status" value="1"/>
</dbReference>
<evidence type="ECO:0000256" key="1">
    <source>
        <dbReference type="SAM" id="MobiDB-lite"/>
    </source>
</evidence>
<keyword evidence="4" id="KW-1185">Reference proteome</keyword>
<reference evidence="3 4" key="1">
    <citation type="submission" date="2018-12" db="EMBL/GenBank/DDBJ databases">
        <title>The genome of Variovorax gossypii DSM 100435.</title>
        <authorList>
            <person name="Gao J."/>
            <person name="Sun J."/>
        </authorList>
    </citation>
    <scope>NUCLEOTIDE SEQUENCE [LARGE SCALE GENOMIC DNA]</scope>
    <source>
        <strain evidence="3 4">DSM 100435</strain>
    </source>
</reference>
<comment type="caution">
    <text evidence="3">The sequence shown here is derived from an EMBL/GenBank/DDBJ whole genome shotgun (WGS) entry which is preliminary data.</text>
</comment>
<dbReference type="InterPro" id="IPR010069">
    <property type="entry name" value="CdiA_FHA1_rpt"/>
</dbReference>
<dbReference type="InterPro" id="IPR008638">
    <property type="entry name" value="FhaB/CdiA-like_TPS"/>
</dbReference>
<name>A0A431TF46_9BURK</name>
<organism evidence="3 4">
    <name type="scientific">Variovorax gossypii</name>
    <dbReference type="NCBI Taxonomy" id="1679495"/>
    <lineage>
        <taxon>Bacteria</taxon>
        <taxon>Pseudomonadati</taxon>
        <taxon>Pseudomonadota</taxon>
        <taxon>Betaproteobacteria</taxon>
        <taxon>Burkholderiales</taxon>
        <taxon>Comamonadaceae</taxon>
        <taxon>Variovorax</taxon>
    </lineage>
</organism>
<evidence type="ECO:0000313" key="3">
    <source>
        <dbReference type="EMBL" id="RTQ31885.1"/>
    </source>
</evidence>
<evidence type="ECO:0000313" key="4">
    <source>
        <dbReference type="Proteomes" id="UP000267418"/>
    </source>
</evidence>
<dbReference type="EMBL" id="RXOE01000008">
    <property type="protein sequence ID" value="RTQ31885.1"/>
    <property type="molecule type" value="Genomic_DNA"/>
</dbReference>
<dbReference type="InterPro" id="IPR012334">
    <property type="entry name" value="Pectin_lyas_fold"/>
</dbReference>
<gene>
    <name evidence="3" type="ORF">EJP69_24925</name>
</gene>
<dbReference type="NCBIfam" id="TIGR01731">
    <property type="entry name" value="fil_hemag_20aa"/>
    <property type="match status" value="16"/>
</dbReference>
<dbReference type="Pfam" id="PF13018">
    <property type="entry name" value="ESPR"/>
    <property type="match status" value="1"/>
</dbReference>
<dbReference type="Pfam" id="PF05860">
    <property type="entry name" value="TPS"/>
    <property type="match status" value="1"/>
</dbReference>
<sequence length="3177" mass="316402">MNRHLHRVVFNAARGMRMAVQETAASTGKGASKATSAGVSVAIAGALMAMSTQAQIVGAPNVSGNLRPTVLVAPNGVPLVNIQTPSAAGVSRNVYNQFNVGANGAILNNSRVNVQTQLGGFVQGNPSLATGPARIILNEVNGGTPSQLRGYIEVGGQRAEVIIANPAGISVDGGGFINASRATLTTGTPQFNAVGGLDSFLVRGGTVTIDGAGLDASKTDYAAILARAVQANASIWASELKVVTGANQISADHGQITPTAGTGAAPTFALDVAALGGMYANKIVLIGSEAGLGVRNAGSIGAGAGGLVVTAAGRLENIGTLEGQRVELTTPGDISNRGGTIRQGSSAGLTIASPVLSNTNGGVIGAEPVSASASGGGAATPGTPTPSGGGGSATPSTTAAGGTSTGGASTPTTYTPPMPGVITAGGTISNDGGRIYAGGPITLNTPQINNAGGSLNVATMAVSGPNFSNAGGTLNVSNSFSASVGQLDNTGGKLNVGSLNIAASGDLINADGVLSSATDANLTVGGKIENTRGSISVAGALTANVAGATISNSGTLAANQALTLNTSSLENAGGSIQSAQGGVQLGVTNALTNGTGGSINAATDLGIQAGSLANGGSLRSGNDANIAVGGALTNDGSVTAGRNTTITAGSVQSATASVLGAGIQSDGKLGGAGDLRVTTTGALVTNGTNLAGGNATLQGTSVDLSTSQTSAANIAVTATQSNVITSKATVVTPGTLAITANSNAAQTLVNDAGQLNAGQLQINVSNLANTNNAEIVQTGTGTTTIATSGTLNNDGSRIASNGQDLTLQATAITSNGGKIEHAGTGTLAIAGGSFNGANGQITTNNALVVAMSGTFNQDGDKAAASAKQITIDAGSLSSRGGRIVQTEADATRITIVGALDNSNAGVIASNGNTTIAAGSLSNQSGSIRAAETSSLALNVGGLLDNSNKGVIGAGGNTSVTAGSLNNNAGSVTAVGDLSATIAGAATNVGGTLAANGNTTVSAASLDNSKGTTGAVNGNLGVTTSGQTINNGGTLQAGGVTTLSNGGLVNQGGKVFGNSLSIDTHKNALDNSASGTIAATTTVAISSGALSNDAGLVQSGGAMIINTNGQSLSNTNAAGYSSKQGGITSADALDLKTGAINNSAGFIGSKNALTADIQKFSNAAGGQVIGQSAVAINTNGASYDNSGGKTQAVGNLSINAGDIQNVGGLMRSLATTSLNADSIVNTNTLGTDQGIDGKSVAIGTGNLNNDAGAIRADVNATVTSGGTVTNTSNGLISAGDTLSIVDPNRANPAAKSLSVVNTGGNLISGTAAVLGADGKVQTAAFGKLAIDASGFSGDGSTVGVNDLSIALTQDVTNNVEVKAGRNLTYATTGKLTNNGKLLAGGTATASGTDVENTANAEITGKTTIVNAAGTLTNRGLIDGVDTQLNGGTVNNLGTGRIYGDAISVAAGTLNNDSETVNGATKAGTIASRGDLDIGAQNIMNREHALLFSAGDMFIGGGLDANRYATGKGATLNNLSATIESLGDMNIAMGSINNFDNHFAVVRTSSGPVNDKYTITPLGGIEMPYDQFVLDRGNRVWSTIVNGQVLTGKGWIERQYTTTTEIDQPANPPDPGRIYSGGNMTIDGKLHNRDSQVMAGGTFTIDPANVDNTPTQGQRIVTVSGLQAYAPPQPGSQVIGSFIPEQKSIYTIDVGTSCINTCTDVTPSGTKISGAQGVSVSDRAGAAGSVTAGTRARAIVEVPSAVGGVIKTGGNSANGAGGADGASGTGGTATIPLVVRTSLPNTTIPTASLFNIRGGGGYLIETDPRFASYRNWLSSDYLLNNLGLDPNNILKRLGDGFYEQKLIREQVAQLTGYRFLDGYYSDEEQYAALMNAGATFAKEYGLRPGIALTPAQMAQLTSDIVWLVEQTVTLPDGTTQQVLVPQVYVRVQPGDITGSGSVLSADRMIIKGAPGAGDLTNSGTIAGRTLVDIKADNINNLGGRIAGGSVALDARNDINNIGGLITGANSVSLKAGNNINIETTTKTQNGWFANNTNIDRVAGVYVTNPGGTLIASAGNDVNVIGGILSNKGANSFTSVTAGKNINLATVTESSSRLSVINAHTYTGDAVSKETGSTISGNGTVLLNAKGGDINARAATVDAGSGLLSLTAANDINITSGVDARASIGGGQSTNKSFLKSTTTTFTGEASASASIGSSFTGGVVSMDAANNLNIEGARIAGRDGVALHGGNSVNIYEARNTVSVSSGLEKKTSGLNFNPTLGAVIGPRGSGNTLEIKTDTAAPTTISSQNGGVLIEGGVVNMRGVQVDAAKDIKIEGTDVNIAAAENRLNVNSSESSRGGTFNAVGFHSFGKGINAKLTDKMESSATSLTDTTLNGANVSIAAIGTPGSAGGTLNLAGTTVNTPGTLTLKGDQVNLLPQLTETSVRNTSQGGDVAWQKTTDKGNTDQKLNYNQLNFGKLVIDANHVQVGLNAKDSVEALGKQPGMDWVNQLQNDPKIKDKVDWAKVEEAHKNWDYRQQGLTPAAAAVITVVVAYFTAGAASGAGEAAGSSLGGLETITLADGAAFTGGLTTTGTIISGAVTAGVTALASQATVALINNQGDIGRALHDLGSNANVRSLLTAIVTGGALAGLNMNPTGLPTAGGGSQEFLTQLGQNLQAGAARAVIGTAINGGSLEKNLKDALKTSILDTVAAQAANAIGNWKDAGKLDEFTNKVAHAIAGCMVGAARTGDAGGCGAGALGAAVGEMAAEVYGRQADTVQFAAMISAMAAAITGADAAQINLASAAGGNAAANNYLNHPDAVKLRELTAACKTNCTPSQREQLADLLMKDTASTAALNSCGNSQTAYCQAVRADFSSAVASFLPNDDDIWNWARKQESASGGRYSAAQIYDAYRTSFIPGAVPNMSVEDLTDVAAWMRGRIVGDGSAKNPGEEPLSVIAMGWAMGNSASAQGALMSVTAAVAGVIRSGMRTAGLTFSNVGGATSVEPVKPLDFKSDRAYGSFTYQDANGNPIPVAGGAPFTMRWPVTNVKDVPSFVQSGEYTCGAACAARMAQAMGYTTVTEQTMINGLGIGTTTPDAIARELRAITGKPIQGGVLDVKVAEMTDPQIRGLVNQLSGKGDSPYLSLFGSSPTMGMKNGHWVIVEGLDSAGNIKILDPVGKSYTMTPSSFRSAWEGGAIVK</sequence>
<dbReference type="SMART" id="SM00912">
    <property type="entry name" value="Haemagg_act"/>
    <property type="match status" value="1"/>
</dbReference>
<dbReference type="InterPro" id="IPR011050">
    <property type="entry name" value="Pectin_lyase_fold/virulence"/>
</dbReference>
<accession>A0A431TF46</accession>
<dbReference type="Proteomes" id="UP000267418">
    <property type="component" value="Unassembled WGS sequence"/>
</dbReference>